<dbReference type="EMBL" id="AWUE01009862">
    <property type="protein sequence ID" value="OMP12098.1"/>
    <property type="molecule type" value="Genomic_DNA"/>
</dbReference>
<feature type="region of interest" description="Disordered" evidence="1">
    <location>
        <begin position="183"/>
        <end position="203"/>
    </location>
</feature>
<protein>
    <submittedName>
        <fullName evidence="2">Uncharacterized protein</fullName>
    </submittedName>
</protein>
<gene>
    <name evidence="2" type="ORF">COLO4_03472</name>
</gene>
<dbReference type="Proteomes" id="UP000187203">
    <property type="component" value="Unassembled WGS sequence"/>
</dbReference>
<dbReference type="AlphaFoldDB" id="A0A1R3KYI9"/>
<organism evidence="2 3">
    <name type="scientific">Corchorus olitorius</name>
    <dbReference type="NCBI Taxonomy" id="93759"/>
    <lineage>
        <taxon>Eukaryota</taxon>
        <taxon>Viridiplantae</taxon>
        <taxon>Streptophyta</taxon>
        <taxon>Embryophyta</taxon>
        <taxon>Tracheophyta</taxon>
        <taxon>Spermatophyta</taxon>
        <taxon>Magnoliopsida</taxon>
        <taxon>eudicotyledons</taxon>
        <taxon>Gunneridae</taxon>
        <taxon>Pentapetalae</taxon>
        <taxon>rosids</taxon>
        <taxon>malvids</taxon>
        <taxon>Malvales</taxon>
        <taxon>Malvaceae</taxon>
        <taxon>Grewioideae</taxon>
        <taxon>Apeibeae</taxon>
        <taxon>Corchorus</taxon>
    </lineage>
</organism>
<evidence type="ECO:0000256" key="1">
    <source>
        <dbReference type="SAM" id="MobiDB-lite"/>
    </source>
</evidence>
<reference evidence="3" key="1">
    <citation type="submission" date="2013-09" db="EMBL/GenBank/DDBJ databases">
        <title>Corchorus olitorius genome sequencing.</title>
        <authorList>
            <person name="Alam M."/>
            <person name="Haque M.S."/>
            <person name="Islam M.S."/>
            <person name="Emdad E.M."/>
            <person name="Islam M.M."/>
            <person name="Ahmed B."/>
            <person name="Halim A."/>
            <person name="Hossen Q.M.M."/>
            <person name="Hossain M.Z."/>
            <person name="Ahmed R."/>
            <person name="Khan M.M."/>
            <person name="Islam R."/>
            <person name="Rashid M.M."/>
            <person name="Khan S.A."/>
            <person name="Rahman M.S."/>
            <person name="Alam M."/>
            <person name="Yahiya A.S."/>
            <person name="Khan M.S."/>
            <person name="Azam M.S."/>
            <person name="Haque T."/>
            <person name="Lashkar M.Z.H."/>
            <person name="Akhand A.I."/>
            <person name="Morshed G."/>
            <person name="Roy S."/>
            <person name="Uddin K.S."/>
            <person name="Rabeya T."/>
            <person name="Hossain A.S."/>
            <person name="Chowdhury A."/>
            <person name="Snigdha A.R."/>
            <person name="Mortoza M.S."/>
            <person name="Matin S.A."/>
            <person name="Hoque S.M.E."/>
            <person name="Islam M.K."/>
            <person name="Roy D.K."/>
            <person name="Haider R."/>
            <person name="Moosa M.M."/>
            <person name="Elias S.M."/>
            <person name="Hasan A.M."/>
            <person name="Jahan S."/>
            <person name="Shafiuddin M."/>
            <person name="Mahmood N."/>
            <person name="Shommy N.S."/>
        </authorList>
    </citation>
    <scope>NUCLEOTIDE SEQUENCE [LARGE SCALE GENOMIC DNA]</scope>
    <source>
        <strain evidence="3">cv. O-4</strain>
    </source>
</reference>
<evidence type="ECO:0000313" key="3">
    <source>
        <dbReference type="Proteomes" id="UP000187203"/>
    </source>
</evidence>
<sequence>MSEGENEIIGTNKVVLEGVGPSGTALDSVGFLDAAVDGEPAHFQSGFSKGFGDLGDGVSFSKIKNLDLPSTVSPKSLLELYCDSMLEAAIGEKSLDTHPKSDNQSMGMLLEEDRNIFIGTLHLPVGDSLPQRASGSRPEDMGTGVDLLANVSATVVIGKNIEACCLSKPPRIGDRSPSINVLSVSGSEETNDSISGGNSADASHSITVGSGGVRFVRIVALKDDEGNWLNDESCKEDQ</sequence>
<name>A0A1R3KYI9_9ROSI</name>
<keyword evidence="3" id="KW-1185">Reference proteome</keyword>
<proteinExistence type="predicted"/>
<comment type="caution">
    <text evidence="2">The sequence shown here is derived from an EMBL/GenBank/DDBJ whole genome shotgun (WGS) entry which is preliminary data.</text>
</comment>
<accession>A0A1R3KYI9</accession>
<evidence type="ECO:0000313" key="2">
    <source>
        <dbReference type="EMBL" id="OMP12098.1"/>
    </source>
</evidence>